<dbReference type="Proteomes" id="UP000887569">
    <property type="component" value="Unplaced"/>
</dbReference>
<keyword evidence="2" id="KW-1185">Reference proteome</keyword>
<sequence>AILKQMESTSRASTKDGSADQIDVGDYECVQHSSENHAFGKFNSPYSAYFLIQIFFRNKQQL</sequence>
<protein>
    <submittedName>
        <fullName evidence="3">Uncharacterized protein</fullName>
    </submittedName>
</protein>
<organism evidence="2 3">
    <name type="scientific">Parascaris univalens</name>
    <name type="common">Nematode worm</name>
    <dbReference type="NCBI Taxonomy" id="6257"/>
    <lineage>
        <taxon>Eukaryota</taxon>
        <taxon>Metazoa</taxon>
        <taxon>Ecdysozoa</taxon>
        <taxon>Nematoda</taxon>
        <taxon>Chromadorea</taxon>
        <taxon>Rhabditida</taxon>
        <taxon>Spirurina</taxon>
        <taxon>Ascaridomorpha</taxon>
        <taxon>Ascaridoidea</taxon>
        <taxon>Ascarididae</taxon>
        <taxon>Parascaris</taxon>
    </lineage>
</organism>
<feature type="region of interest" description="Disordered" evidence="1">
    <location>
        <begin position="1"/>
        <end position="20"/>
    </location>
</feature>
<evidence type="ECO:0000256" key="1">
    <source>
        <dbReference type="SAM" id="MobiDB-lite"/>
    </source>
</evidence>
<evidence type="ECO:0000313" key="2">
    <source>
        <dbReference type="Proteomes" id="UP000887569"/>
    </source>
</evidence>
<dbReference type="WBParaSite" id="PgR040_g027_t04">
    <property type="protein sequence ID" value="PgR040_g027_t04"/>
    <property type="gene ID" value="PgR040_g027"/>
</dbReference>
<evidence type="ECO:0000313" key="3">
    <source>
        <dbReference type="WBParaSite" id="PgR040_g027_t04"/>
    </source>
</evidence>
<proteinExistence type="predicted"/>
<feature type="compositionally biased region" description="Polar residues" evidence="1">
    <location>
        <begin position="1"/>
        <end position="12"/>
    </location>
</feature>
<accession>A0A915BH48</accession>
<name>A0A915BH48_PARUN</name>
<dbReference type="AlphaFoldDB" id="A0A915BH48"/>
<reference evidence="3" key="1">
    <citation type="submission" date="2022-11" db="UniProtKB">
        <authorList>
            <consortium name="WormBaseParasite"/>
        </authorList>
    </citation>
    <scope>IDENTIFICATION</scope>
</reference>